<dbReference type="Proteomes" id="UP000215914">
    <property type="component" value="Unassembled WGS sequence"/>
</dbReference>
<name>A0A9K3E633_HELAN</name>
<protein>
    <submittedName>
        <fullName evidence="1">Uncharacterized protein</fullName>
    </submittedName>
</protein>
<comment type="caution">
    <text evidence="1">The sequence shown here is derived from an EMBL/GenBank/DDBJ whole genome shotgun (WGS) entry which is preliminary data.</text>
</comment>
<dbReference type="EMBL" id="MNCJ02000329">
    <property type="protein sequence ID" value="KAF5767551.1"/>
    <property type="molecule type" value="Genomic_DNA"/>
</dbReference>
<reference evidence="1" key="1">
    <citation type="journal article" date="2017" name="Nature">
        <title>The sunflower genome provides insights into oil metabolism, flowering and Asterid evolution.</title>
        <authorList>
            <person name="Badouin H."/>
            <person name="Gouzy J."/>
            <person name="Grassa C.J."/>
            <person name="Murat F."/>
            <person name="Staton S.E."/>
            <person name="Cottret L."/>
            <person name="Lelandais-Briere C."/>
            <person name="Owens G.L."/>
            <person name="Carrere S."/>
            <person name="Mayjonade B."/>
            <person name="Legrand L."/>
            <person name="Gill N."/>
            <person name="Kane N.C."/>
            <person name="Bowers J.E."/>
            <person name="Hubner S."/>
            <person name="Bellec A."/>
            <person name="Berard A."/>
            <person name="Berges H."/>
            <person name="Blanchet N."/>
            <person name="Boniface M.C."/>
            <person name="Brunel D."/>
            <person name="Catrice O."/>
            <person name="Chaidir N."/>
            <person name="Claudel C."/>
            <person name="Donnadieu C."/>
            <person name="Faraut T."/>
            <person name="Fievet G."/>
            <person name="Helmstetter N."/>
            <person name="King M."/>
            <person name="Knapp S.J."/>
            <person name="Lai Z."/>
            <person name="Le Paslier M.C."/>
            <person name="Lippi Y."/>
            <person name="Lorenzon L."/>
            <person name="Mandel J.R."/>
            <person name="Marage G."/>
            <person name="Marchand G."/>
            <person name="Marquand E."/>
            <person name="Bret-Mestries E."/>
            <person name="Morien E."/>
            <person name="Nambeesan S."/>
            <person name="Nguyen T."/>
            <person name="Pegot-Espagnet P."/>
            <person name="Pouilly N."/>
            <person name="Raftis F."/>
            <person name="Sallet E."/>
            <person name="Schiex T."/>
            <person name="Thomas J."/>
            <person name="Vandecasteele C."/>
            <person name="Vares D."/>
            <person name="Vear F."/>
            <person name="Vautrin S."/>
            <person name="Crespi M."/>
            <person name="Mangin B."/>
            <person name="Burke J.M."/>
            <person name="Salse J."/>
            <person name="Munos S."/>
            <person name="Vincourt P."/>
            <person name="Rieseberg L.H."/>
            <person name="Langlade N.B."/>
        </authorList>
    </citation>
    <scope>NUCLEOTIDE SEQUENCE</scope>
    <source>
        <tissue evidence="1">Leaves</tissue>
    </source>
</reference>
<evidence type="ECO:0000313" key="1">
    <source>
        <dbReference type="EMBL" id="KAF5767551.1"/>
    </source>
</evidence>
<organism evidence="1 2">
    <name type="scientific">Helianthus annuus</name>
    <name type="common">Common sunflower</name>
    <dbReference type="NCBI Taxonomy" id="4232"/>
    <lineage>
        <taxon>Eukaryota</taxon>
        <taxon>Viridiplantae</taxon>
        <taxon>Streptophyta</taxon>
        <taxon>Embryophyta</taxon>
        <taxon>Tracheophyta</taxon>
        <taxon>Spermatophyta</taxon>
        <taxon>Magnoliopsida</taxon>
        <taxon>eudicotyledons</taxon>
        <taxon>Gunneridae</taxon>
        <taxon>Pentapetalae</taxon>
        <taxon>asterids</taxon>
        <taxon>campanulids</taxon>
        <taxon>Asterales</taxon>
        <taxon>Asteraceae</taxon>
        <taxon>Asteroideae</taxon>
        <taxon>Heliantheae alliance</taxon>
        <taxon>Heliantheae</taxon>
        <taxon>Helianthus</taxon>
    </lineage>
</organism>
<evidence type="ECO:0000313" key="2">
    <source>
        <dbReference type="Proteomes" id="UP000215914"/>
    </source>
</evidence>
<reference evidence="1" key="2">
    <citation type="submission" date="2020-06" db="EMBL/GenBank/DDBJ databases">
        <title>Helianthus annuus Genome sequencing and assembly Release 2.</title>
        <authorList>
            <person name="Gouzy J."/>
            <person name="Langlade N."/>
            <person name="Munos S."/>
        </authorList>
    </citation>
    <scope>NUCLEOTIDE SEQUENCE</scope>
    <source>
        <tissue evidence="1">Leaves</tissue>
    </source>
</reference>
<dbReference type="Gramene" id="mRNA:HanXRQr2_Chr14g0625641">
    <property type="protein sequence ID" value="CDS:HanXRQr2_Chr14g0625641.1"/>
    <property type="gene ID" value="HanXRQr2_Chr14g0625641"/>
</dbReference>
<proteinExistence type="predicted"/>
<dbReference type="AlphaFoldDB" id="A0A9K3E633"/>
<sequence length="77" mass="9270">MEFAACRDWYLGSLPPGEVNRQRTRTHDGLYRAYIVGEANTHAANHQIVREWHTMVRERGDWEKYREHLLKQVQDFE</sequence>
<keyword evidence="2" id="KW-1185">Reference proteome</keyword>
<gene>
    <name evidence="1" type="ORF">HanXRQr2_Chr14g0625641</name>
</gene>
<accession>A0A9K3E633</accession>